<proteinExistence type="predicted"/>
<protein>
    <recommendedName>
        <fullName evidence="3">Organic solvent tolerance-like N-terminal domain-containing protein</fullName>
    </recommendedName>
</protein>
<gene>
    <name evidence="2" type="ORF">S03H2_41094</name>
</gene>
<dbReference type="EMBL" id="BARU01025512">
    <property type="protein sequence ID" value="GAH67306.1"/>
    <property type="molecule type" value="Genomic_DNA"/>
</dbReference>
<dbReference type="Gene3D" id="2.60.450.10">
    <property type="entry name" value="Lipopolysaccharide (LPS) transport protein A like domain"/>
    <property type="match status" value="1"/>
</dbReference>
<sequence>ENKEIDREFGFEKLLHEIGDEWHIEKPYMNIFQHNFKCYLTADEGTVRVETAAGRPSPKNGTLTGNVVIHILPENSSSVKESFIYLDDLVFVSEKSQFSTTGPVKFVSEGAQMLGRGLELVYNSELGRLEFLRIIHLETLQLKASLKASLFSPAKAEVDKPAAVNVSEEPKLSQKTSKQVIEQPEGEYYKCLFSKNVVIDCPEQLIFADEAFINNISWSKAPSEKPGETDTVSADNAEARDVTVAERSEPNESPEEFVDIVITCDNGILVTPM</sequence>
<name>X1HAS7_9ZZZZ</name>
<accession>X1HAS7</accession>
<comment type="caution">
    <text evidence="2">The sequence shown here is derived from an EMBL/GenBank/DDBJ whole genome shotgun (WGS) entry which is preliminary data.</text>
</comment>
<feature type="compositionally biased region" description="Basic and acidic residues" evidence="1">
    <location>
        <begin position="237"/>
        <end position="250"/>
    </location>
</feature>
<feature type="region of interest" description="Disordered" evidence="1">
    <location>
        <begin position="219"/>
        <end position="255"/>
    </location>
</feature>
<organism evidence="2">
    <name type="scientific">marine sediment metagenome</name>
    <dbReference type="NCBI Taxonomy" id="412755"/>
    <lineage>
        <taxon>unclassified sequences</taxon>
        <taxon>metagenomes</taxon>
        <taxon>ecological metagenomes</taxon>
    </lineage>
</organism>
<evidence type="ECO:0000256" key="1">
    <source>
        <dbReference type="SAM" id="MobiDB-lite"/>
    </source>
</evidence>
<evidence type="ECO:0000313" key="2">
    <source>
        <dbReference type="EMBL" id="GAH67306.1"/>
    </source>
</evidence>
<evidence type="ECO:0008006" key="3">
    <source>
        <dbReference type="Google" id="ProtNLM"/>
    </source>
</evidence>
<dbReference type="AlphaFoldDB" id="X1HAS7"/>
<feature type="non-terminal residue" evidence="2">
    <location>
        <position position="273"/>
    </location>
</feature>
<feature type="non-terminal residue" evidence="2">
    <location>
        <position position="1"/>
    </location>
</feature>
<reference evidence="2" key="1">
    <citation type="journal article" date="2014" name="Front. Microbiol.">
        <title>High frequency of phylogenetically diverse reductive dehalogenase-homologous genes in deep subseafloor sedimentary metagenomes.</title>
        <authorList>
            <person name="Kawai M."/>
            <person name="Futagami T."/>
            <person name="Toyoda A."/>
            <person name="Takaki Y."/>
            <person name="Nishi S."/>
            <person name="Hori S."/>
            <person name="Arai W."/>
            <person name="Tsubouchi T."/>
            <person name="Morono Y."/>
            <person name="Uchiyama I."/>
            <person name="Ito T."/>
            <person name="Fujiyama A."/>
            <person name="Inagaki F."/>
            <person name="Takami H."/>
        </authorList>
    </citation>
    <scope>NUCLEOTIDE SEQUENCE</scope>
    <source>
        <strain evidence="2">Expedition CK06-06</strain>
    </source>
</reference>